<reference evidence="2 3" key="1">
    <citation type="journal article" date="2018" name="IMA Fungus">
        <title>IMA Genome-F 9: Draft genome sequence of Annulohypoxylon stygium, Aspergillus mulundensis, Berkeleyomyces basicola (syn. Thielaviopsis basicola), Ceratocystis smalleyi, two Cercospora beticola strains, Coleophoma cylindrospora, Fusarium fracticaudum, Phialophora cf. hyalina, and Morchella septimelata.</title>
        <authorList>
            <person name="Wingfield B.D."/>
            <person name="Bills G.F."/>
            <person name="Dong Y."/>
            <person name="Huang W."/>
            <person name="Nel W.J."/>
            <person name="Swalarsk-Parry B.S."/>
            <person name="Vaghefi N."/>
            <person name="Wilken P.M."/>
            <person name="An Z."/>
            <person name="de Beer Z.W."/>
            <person name="De Vos L."/>
            <person name="Chen L."/>
            <person name="Duong T.A."/>
            <person name="Gao Y."/>
            <person name="Hammerbacher A."/>
            <person name="Kikkert J.R."/>
            <person name="Li Y."/>
            <person name="Li H."/>
            <person name="Li K."/>
            <person name="Li Q."/>
            <person name="Liu X."/>
            <person name="Ma X."/>
            <person name="Naidoo K."/>
            <person name="Pethybridge S.J."/>
            <person name="Sun J."/>
            <person name="Steenkamp E.T."/>
            <person name="van der Nest M.A."/>
            <person name="van Wyk S."/>
            <person name="Wingfield M.J."/>
            <person name="Xiong C."/>
            <person name="Yue Q."/>
            <person name="Zhang X."/>
        </authorList>
    </citation>
    <scope>NUCLEOTIDE SEQUENCE [LARGE SCALE GENOMIC DNA]</scope>
    <source>
        <strain evidence="2 3">BP6252</strain>
    </source>
</reference>
<dbReference type="Pfam" id="PF05729">
    <property type="entry name" value="NACHT"/>
    <property type="match status" value="1"/>
</dbReference>
<dbReference type="InterPro" id="IPR055496">
    <property type="entry name" value="DUF7068"/>
</dbReference>
<evidence type="ECO:0000259" key="1">
    <source>
        <dbReference type="PROSITE" id="PS50837"/>
    </source>
</evidence>
<comment type="caution">
    <text evidence="2">The sequence shown here is derived from an EMBL/GenBank/DDBJ whole genome shotgun (WGS) entry which is preliminary data.</text>
</comment>
<evidence type="ECO:0000313" key="3">
    <source>
        <dbReference type="Proteomes" id="UP000256645"/>
    </source>
</evidence>
<feature type="domain" description="NACHT" evidence="1">
    <location>
        <begin position="365"/>
        <end position="491"/>
    </location>
</feature>
<dbReference type="InterPro" id="IPR007111">
    <property type="entry name" value="NACHT_NTPase"/>
</dbReference>
<name>A0A3D8QNK8_9HELO</name>
<keyword evidence="3" id="KW-1185">Reference proteome</keyword>
<dbReference type="STRING" id="1849047.A0A3D8QNK8"/>
<dbReference type="OrthoDB" id="3562400at2759"/>
<organism evidence="2 3">
    <name type="scientific">Coleophoma cylindrospora</name>
    <dbReference type="NCBI Taxonomy" id="1849047"/>
    <lineage>
        <taxon>Eukaryota</taxon>
        <taxon>Fungi</taxon>
        <taxon>Dikarya</taxon>
        <taxon>Ascomycota</taxon>
        <taxon>Pezizomycotina</taxon>
        <taxon>Leotiomycetes</taxon>
        <taxon>Helotiales</taxon>
        <taxon>Dermateaceae</taxon>
        <taxon>Coleophoma</taxon>
    </lineage>
</organism>
<dbReference type="InterPro" id="IPR016024">
    <property type="entry name" value="ARM-type_fold"/>
</dbReference>
<dbReference type="SUPFAM" id="SSF53474">
    <property type="entry name" value="alpha/beta-Hydrolases"/>
    <property type="match status" value="1"/>
</dbReference>
<dbReference type="PANTHER" id="PTHR46312:SF2">
    <property type="entry name" value="NUCLEOTIDE-BINDING OLIGOMERIZATION DOMAIN-CONTAINING PROTEIN 2-LIKE"/>
    <property type="match status" value="1"/>
</dbReference>
<gene>
    <name evidence="2" type="ORF">BP6252_10927</name>
</gene>
<proteinExistence type="predicted"/>
<dbReference type="SUPFAM" id="SSF48371">
    <property type="entry name" value="ARM repeat"/>
    <property type="match status" value="1"/>
</dbReference>
<dbReference type="Gene3D" id="3.40.50.1820">
    <property type="entry name" value="alpha/beta hydrolase"/>
    <property type="match status" value="1"/>
</dbReference>
<protein>
    <recommendedName>
        <fullName evidence="1">NACHT domain-containing protein</fullName>
    </recommendedName>
</protein>
<dbReference type="Pfam" id="PF23238">
    <property type="entry name" value="DUF7068"/>
    <property type="match status" value="1"/>
</dbReference>
<dbReference type="AlphaFoldDB" id="A0A3D8QNK8"/>
<dbReference type="Proteomes" id="UP000256645">
    <property type="component" value="Unassembled WGS sequence"/>
</dbReference>
<dbReference type="InterPro" id="IPR011989">
    <property type="entry name" value="ARM-like"/>
</dbReference>
<evidence type="ECO:0000313" key="2">
    <source>
        <dbReference type="EMBL" id="RDW63382.1"/>
    </source>
</evidence>
<dbReference type="InterPro" id="IPR027417">
    <property type="entry name" value="P-loop_NTPase"/>
</dbReference>
<sequence length="1141" mass="129611">MQVDLEQQFPGPRVSLRQVFPNAGTDTDTDTNIDIIAIHGLDTNSPDTWIWADRSDPTIKYNWLQHPDMLPAKVKRVRIFTCDWPAELLQKSVPTTLEESARILLDSTKRHLAVRRQTTSRPILFIASCLGGIILIKALEMDDSGGHDESHSPSLRKATRGIIFLATPFRGTAFKDMPNWMLTVWASLQDRTVTALIEYTKKPTPVLGELLVDESSASLQGFASQRLNRRHVLMNKFTPECEDFEFVSNKIEDIRKEICAGTSLEQADAHIRDKYYSEERLKIEQLSGDRLSMDHCYINLAIIEQPDRAAGRSEGSESKITVPHSSPFSLSSRLKIETPDQEMQVELQTLFDPRPGPNRDLMYPRRILIRGRAGIGKTTLCKKMVHAFYRKNHKNAAIWNKLFDRILWIPLRTLKAKHHDNFESFFLGTFFVDTPNRKHFAKELEKASGRTLFILDGLDEVSEGLNSDHEMNTFLASLLGQPNVIVTSRPSVRLSGKFHPDLELETIGFYPDQLESYVEKAFAHPDVGDSNSRKVNEILSYLERHQLMQSLVRIPIQLDALCYTWSEWSHSKPVPETMTQLYNAIELKLWKKDFVRSRERIGKSIQNARDRSEIEVWVKTEMLLVEFFAFSGLYNDVINFEFSERDLIYAHFQKFHGVVSSEGKTIDDILAALSFLRTSDASSENRKTTYHFLHLTFQEYFAARYFVRQWTSDKQDLNCLQFSIGKTECLKAGGFLQNEKYNTRYDIFWRFVAGLLQVKSDDSQLCHFFNTIDEEPRDLFGPAHQRLVMHCLSEVQSQETADFKRLREQLNDQLKQWLVFECKLVDKEYGIAKLSAEMEFPEPILEDLLSREPERTKFIILRSIAKRPRLSPTIIEAAVSCLGNNSSDDLKTAVLKLFQQGCTRLVMLAMAKDLAKNTQSDKAQPLNILGAVVALLKDPDNKVRNSASKALERQSNLPAKIVNAVGALLKDPDNNVRISASRALSGQSNLPAEVVNASNLSAEVVNAAVALLKDPDSNVRYSALEILQRQSNLPAEVVNASNLPAEVVNAVVALLKDPDYHVRDSALRVLGRQSNLPAEVLNTVVTLLEDPEPHIRNYTMTILGNQLSIVSDEDFHSFLLALDAESFNGLYVFKGEARMFL</sequence>
<dbReference type="Gene3D" id="3.40.50.300">
    <property type="entry name" value="P-loop containing nucleotide triphosphate hydrolases"/>
    <property type="match status" value="1"/>
</dbReference>
<dbReference type="EMBL" id="PDLM01000013">
    <property type="protein sequence ID" value="RDW63382.1"/>
    <property type="molecule type" value="Genomic_DNA"/>
</dbReference>
<dbReference type="PANTHER" id="PTHR46312">
    <property type="entry name" value="NACHT DOMAIN-CONTAINING PROTEIN"/>
    <property type="match status" value="1"/>
</dbReference>
<accession>A0A3D8QNK8</accession>
<dbReference type="SUPFAM" id="SSF52540">
    <property type="entry name" value="P-loop containing nucleoside triphosphate hydrolases"/>
    <property type="match status" value="1"/>
</dbReference>
<dbReference type="InterPro" id="IPR029058">
    <property type="entry name" value="AB_hydrolase_fold"/>
</dbReference>
<dbReference type="PROSITE" id="PS50837">
    <property type="entry name" value="NACHT"/>
    <property type="match status" value="1"/>
</dbReference>
<dbReference type="Gene3D" id="1.25.10.10">
    <property type="entry name" value="Leucine-rich Repeat Variant"/>
    <property type="match status" value="2"/>
</dbReference>